<dbReference type="AlphaFoldDB" id="A0A0C3QJW7"/>
<feature type="region of interest" description="Disordered" evidence="1">
    <location>
        <begin position="1"/>
        <end position="57"/>
    </location>
</feature>
<reference evidence="2 3" key="1">
    <citation type="submission" date="2014-04" db="EMBL/GenBank/DDBJ databases">
        <authorList>
            <consortium name="DOE Joint Genome Institute"/>
            <person name="Kuo A."/>
            <person name="Girlanda M."/>
            <person name="Perotto S."/>
            <person name="Kohler A."/>
            <person name="Nagy L.G."/>
            <person name="Floudas D."/>
            <person name="Copeland A."/>
            <person name="Barry K.W."/>
            <person name="Cichocki N."/>
            <person name="Veneault-Fourrey C."/>
            <person name="LaButti K."/>
            <person name="Lindquist E.A."/>
            <person name="Lipzen A."/>
            <person name="Lundell T."/>
            <person name="Morin E."/>
            <person name="Murat C."/>
            <person name="Sun H."/>
            <person name="Tunlid A."/>
            <person name="Henrissat B."/>
            <person name="Grigoriev I.V."/>
            <person name="Hibbett D.S."/>
            <person name="Martin F."/>
            <person name="Nordberg H.P."/>
            <person name="Cantor M.N."/>
            <person name="Hua S.X."/>
        </authorList>
    </citation>
    <scope>NUCLEOTIDE SEQUENCE [LARGE SCALE GENOMIC DNA]</scope>
    <source>
        <strain evidence="2 3">MUT 4182</strain>
    </source>
</reference>
<evidence type="ECO:0000313" key="2">
    <source>
        <dbReference type="EMBL" id="KIO26564.1"/>
    </source>
</evidence>
<organism evidence="2 3">
    <name type="scientific">Tulasnella calospora MUT 4182</name>
    <dbReference type="NCBI Taxonomy" id="1051891"/>
    <lineage>
        <taxon>Eukaryota</taxon>
        <taxon>Fungi</taxon>
        <taxon>Dikarya</taxon>
        <taxon>Basidiomycota</taxon>
        <taxon>Agaricomycotina</taxon>
        <taxon>Agaricomycetes</taxon>
        <taxon>Cantharellales</taxon>
        <taxon>Tulasnellaceae</taxon>
        <taxon>Tulasnella</taxon>
    </lineage>
</organism>
<evidence type="ECO:0000256" key="1">
    <source>
        <dbReference type="SAM" id="MobiDB-lite"/>
    </source>
</evidence>
<dbReference type="OrthoDB" id="2916431at2759"/>
<dbReference type="HOGENOM" id="CLU_152024_0_0_1"/>
<proteinExistence type="predicted"/>
<dbReference type="EMBL" id="KN823022">
    <property type="protein sequence ID" value="KIO26564.1"/>
    <property type="molecule type" value="Genomic_DNA"/>
</dbReference>
<name>A0A0C3QJW7_9AGAM</name>
<reference evidence="3" key="2">
    <citation type="submission" date="2015-01" db="EMBL/GenBank/DDBJ databases">
        <title>Evolutionary Origins and Diversification of the Mycorrhizal Mutualists.</title>
        <authorList>
            <consortium name="DOE Joint Genome Institute"/>
            <consortium name="Mycorrhizal Genomics Consortium"/>
            <person name="Kohler A."/>
            <person name="Kuo A."/>
            <person name="Nagy L.G."/>
            <person name="Floudas D."/>
            <person name="Copeland A."/>
            <person name="Barry K.W."/>
            <person name="Cichocki N."/>
            <person name="Veneault-Fourrey C."/>
            <person name="LaButti K."/>
            <person name="Lindquist E.A."/>
            <person name="Lipzen A."/>
            <person name="Lundell T."/>
            <person name="Morin E."/>
            <person name="Murat C."/>
            <person name="Riley R."/>
            <person name="Ohm R."/>
            <person name="Sun H."/>
            <person name="Tunlid A."/>
            <person name="Henrissat B."/>
            <person name="Grigoriev I.V."/>
            <person name="Hibbett D.S."/>
            <person name="Martin F."/>
        </authorList>
    </citation>
    <scope>NUCLEOTIDE SEQUENCE [LARGE SCALE GENOMIC DNA]</scope>
    <source>
        <strain evidence="3">MUT 4182</strain>
    </source>
</reference>
<evidence type="ECO:0000313" key="3">
    <source>
        <dbReference type="Proteomes" id="UP000054248"/>
    </source>
</evidence>
<dbReference type="Proteomes" id="UP000054248">
    <property type="component" value="Unassembled WGS sequence"/>
</dbReference>
<accession>A0A0C3QJW7</accession>
<feature type="compositionally biased region" description="Polar residues" evidence="1">
    <location>
        <begin position="12"/>
        <end position="23"/>
    </location>
</feature>
<keyword evidence="3" id="KW-1185">Reference proteome</keyword>
<protein>
    <submittedName>
        <fullName evidence="2">Uncharacterized protein</fullName>
    </submittedName>
</protein>
<sequence length="146" mass="16061">MADQLPTPNADGIQSTTATSTNGVPFEHGVQITENSTERKSEAATGEKGQGVVADGTRTRVNWPVGDETWKEVTGVPGITRYRLYAYSGPIHFQYQLDFTNSEAWGFKFWDEAGDVYRASTFINGDHSLKFNSAQPTIVIVEAEEP</sequence>
<gene>
    <name evidence="2" type="ORF">M407DRAFT_24150</name>
</gene>